<name>A0ABV2KVH6_9BACI</name>
<dbReference type="InterPro" id="IPR029787">
    <property type="entry name" value="Nucleotide_cyclase"/>
</dbReference>
<accession>A0ABV2KVH6</accession>
<protein>
    <submittedName>
        <fullName evidence="3">EAL domain-containing protein (Putative c-di-GMP-specific phosphodiesterase class I)/GGDEF domain-containing protein</fullName>
    </submittedName>
</protein>
<dbReference type="Pfam" id="PF00563">
    <property type="entry name" value="EAL"/>
    <property type="match status" value="1"/>
</dbReference>
<keyword evidence="1" id="KW-0472">Membrane</keyword>
<dbReference type="CDD" id="cd01948">
    <property type="entry name" value="EAL"/>
    <property type="match status" value="1"/>
</dbReference>
<dbReference type="InterPro" id="IPR001633">
    <property type="entry name" value="EAL_dom"/>
</dbReference>
<sequence length="539" mass="61589">MDVPGGYMNTWLKRIMFIAGLEIVSFYVIYIFGGTHTAVPYVIFIPILLGAYFWGAKGGLAVGALSGLVIGPFMPLYVEAGEMQSMMNWSIRLLSYSLIGLAIGYTIEKIEKLNEAQRERDNISVFTGLYNINKMLPDLNEKIVRGETFSLIAFKITNLDGIGKYVNYHIIDQVIERIIQDLSRRFGRDYLYSMSDDEIVILTDVDDETVYHDLSEMIEGYSSSTQIGRYVFRIAIKAGMVHYEGEADNGLDVFNKARVALDQQSEFGTGVFYYDEAINRKNQLNYEIAGSLLNAIEQDEFYLVFQPKIDLTDYSVKSAEVLLRWDRGHKTPIGPGEFITVAEEVGHIKRISKWVIEKALDQIVAWREKGIDIKVAINLTTHELMDEAFIEWKRAAIKERGLEFSQIAIEITERVTSQNNQKLLKSLSKLRTYGHQVEIDDYGKGYNSLMNVGEIDFDTIKIDKYFIDRLERPEMQALVRSMISYAHELGRNVVAEGVETAKQVDVLQSLNCDRAQGYYFSHPLTPDQFEQYYNEQLIS</sequence>
<feature type="transmembrane region" description="Helical" evidence="1">
    <location>
        <begin position="60"/>
        <end position="77"/>
    </location>
</feature>
<organism evidence="3 4">
    <name type="scientific">Alkalibacillus flavidus</name>
    <dbReference type="NCBI Taxonomy" id="546021"/>
    <lineage>
        <taxon>Bacteria</taxon>
        <taxon>Bacillati</taxon>
        <taxon>Bacillota</taxon>
        <taxon>Bacilli</taxon>
        <taxon>Bacillales</taxon>
        <taxon>Bacillaceae</taxon>
        <taxon>Alkalibacillus</taxon>
    </lineage>
</organism>
<dbReference type="RefSeq" id="WP_354220147.1">
    <property type="nucleotide sequence ID" value="NZ_JBEPMX010000007.1"/>
</dbReference>
<dbReference type="InterPro" id="IPR050706">
    <property type="entry name" value="Cyclic-di-GMP_PDE-like"/>
</dbReference>
<proteinExistence type="predicted"/>
<dbReference type="PROSITE" id="PS50883">
    <property type="entry name" value="EAL"/>
    <property type="match status" value="1"/>
</dbReference>
<keyword evidence="1" id="KW-1133">Transmembrane helix</keyword>
<dbReference type="InterPro" id="IPR043128">
    <property type="entry name" value="Rev_trsase/Diguanyl_cyclase"/>
</dbReference>
<dbReference type="Gene3D" id="3.20.20.450">
    <property type="entry name" value="EAL domain"/>
    <property type="match status" value="1"/>
</dbReference>
<dbReference type="PANTHER" id="PTHR33121:SF79">
    <property type="entry name" value="CYCLIC DI-GMP PHOSPHODIESTERASE PDED-RELATED"/>
    <property type="match status" value="1"/>
</dbReference>
<dbReference type="InterPro" id="IPR035919">
    <property type="entry name" value="EAL_sf"/>
</dbReference>
<keyword evidence="1" id="KW-0812">Transmembrane</keyword>
<evidence type="ECO:0000313" key="4">
    <source>
        <dbReference type="Proteomes" id="UP001549167"/>
    </source>
</evidence>
<feature type="transmembrane region" description="Helical" evidence="1">
    <location>
        <begin position="12"/>
        <end position="32"/>
    </location>
</feature>
<dbReference type="Proteomes" id="UP001549167">
    <property type="component" value="Unassembled WGS sequence"/>
</dbReference>
<gene>
    <name evidence="3" type="ORF">ABID56_001678</name>
</gene>
<evidence type="ECO:0000256" key="1">
    <source>
        <dbReference type="SAM" id="Phobius"/>
    </source>
</evidence>
<dbReference type="PANTHER" id="PTHR33121">
    <property type="entry name" value="CYCLIC DI-GMP PHOSPHODIESTERASE PDEF"/>
    <property type="match status" value="1"/>
</dbReference>
<dbReference type="Gene3D" id="3.30.70.270">
    <property type="match status" value="1"/>
</dbReference>
<comment type="caution">
    <text evidence="3">The sequence shown here is derived from an EMBL/GenBank/DDBJ whole genome shotgun (WGS) entry which is preliminary data.</text>
</comment>
<dbReference type="SUPFAM" id="SSF141868">
    <property type="entry name" value="EAL domain-like"/>
    <property type="match status" value="1"/>
</dbReference>
<feature type="domain" description="EAL" evidence="2">
    <location>
        <begin position="285"/>
        <end position="537"/>
    </location>
</feature>
<dbReference type="SMART" id="SM00052">
    <property type="entry name" value="EAL"/>
    <property type="match status" value="1"/>
</dbReference>
<dbReference type="EMBL" id="JBEPMX010000007">
    <property type="protein sequence ID" value="MET3683583.1"/>
    <property type="molecule type" value="Genomic_DNA"/>
</dbReference>
<feature type="transmembrane region" description="Helical" evidence="1">
    <location>
        <begin position="89"/>
        <end position="107"/>
    </location>
</feature>
<reference evidence="3 4" key="1">
    <citation type="submission" date="2024-06" db="EMBL/GenBank/DDBJ databases">
        <title>Genomic Encyclopedia of Type Strains, Phase IV (KMG-IV): sequencing the most valuable type-strain genomes for metagenomic binning, comparative biology and taxonomic classification.</title>
        <authorList>
            <person name="Goeker M."/>
        </authorList>
    </citation>
    <scope>NUCLEOTIDE SEQUENCE [LARGE SCALE GENOMIC DNA]</scope>
    <source>
        <strain evidence="3 4">DSM 23520</strain>
    </source>
</reference>
<evidence type="ECO:0000313" key="3">
    <source>
        <dbReference type="EMBL" id="MET3683583.1"/>
    </source>
</evidence>
<evidence type="ECO:0000259" key="2">
    <source>
        <dbReference type="PROSITE" id="PS50883"/>
    </source>
</evidence>
<feature type="transmembrane region" description="Helical" evidence="1">
    <location>
        <begin position="38"/>
        <end position="55"/>
    </location>
</feature>
<dbReference type="SUPFAM" id="SSF55073">
    <property type="entry name" value="Nucleotide cyclase"/>
    <property type="match status" value="1"/>
</dbReference>
<keyword evidence="4" id="KW-1185">Reference proteome</keyword>